<dbReference type="InterPro" id="IPR033450">
    <property type="entry name" value="NlpE_C"/>
</dbReference>
<dbReference type="Pfam" id="PF17185">
    <property type="entry name" value="NlpE_C"/>
    <property type="match status" value="1"/>
</dbReference>
<dbReference type="Gene3D" id="2.40.50.540">
    <property type="match status" value="1"/>
</dbReference>
<dbReference type="InterPro" id="IPR038139">
    <property type="entry name" value="NlpE_C_sf"/>
</dbReference>
<accession>A0A7K1SRY4</accession>
<protein>
    <recommendedName>
        <fullName evidence="1">NlpE C-terminal OB domain-containing protein</fullName>
    </recommendedName>
</protein>
<sequence>MKRIIFIGSILGMLGGCSCNRHNQSENKIYKGLYSFGLEVKSFKDCSTGREYWVTDSSKKLELQYSNMNFEKPYEPVYVEVEAIKKVSGQEGIGAEFDSTLVVTKVQKITREIPEDMCN</sequence>
<evidence type="ECO:0000313" key="3">
    <source>
        <dbReference type="Proteomes" id="UP000462014"/>
    </source>
</evidence>
<proteinExistence type="predicted"/>
<comment type="caution">
    <text evidence="2">The sequence shown here is derived from an EMBL/GenBank/DDBJ whole genome shotgun (WGS) entry which is preliminary data.</text>
</comment>
<dbReference type="RefSeq" id="WP_157563038.1">
    <property type="nucleotide sequence ID" value="NZ_WPIK01000001.1"/>
</dbReference>
<organism evidence="2 3">
    <name type="scientific">Mucilaginibacter arboris</name>
    <dbReference type="NCBI Taxonomy" id="2682090"/>
    <lineage>
        <taxon>Bacteria</taxon>
        <taxon>Pseudomonadati</taxon>
        <taxon>Bacteroidota</taxon>
        <taxon>Sphingobacteriia</taxon>
        <taxon>Sphingobacteriales</taxon>
        <taxon>Sphingobacteriaceae</taxon>
        <taxon>Mucilaginibacter</taxon>
    </lineage>
</organism>
<reference evidence="2 3" key="1">
    <citation type="submission" date="2019-12" db="EMBL/GenBank/DDBJ databases">
        <title>Mucilaginibacter sp. HMF7410 genome sequencing and assembly.</title>
        <authorList>
            <person name="Kang H."/>
            <person name="Cha I."/>
            <person name="Kim H."/>
            <person name="Joh K."/>
        </authorList>
    </citation>
    <scope>NUCLEOTIDE SEQUENCE [LARGE SCALE GENOMIC DNA]</scope>
    <source>
        <strain evidence="2 3">HMF7410</strain>
    </source>
</reference>
<dbReference type="EMBL" id="WPIK01000001">
    <property type="protein sequence ID" value="MVN20079.1"/>
    <property type="molecule type" value="Genomic_DNA"/>
</dbReference>
<dbReference type="AlphaFoldDB" id="A0A7K1SRY4"/>
<gene>
    <name evidence="2" type="ORF">GO621_00835</name>
</gene>
<dbReference type="PROSITE" id="PS51257">
    <property type="entry name" value="PROKAR_LIPOPROTEIN"/>
    <property type="match status" value="1"/>
</dbReference>
<evidence type="ECO:0000259" key="1">
    <source>
        <dbReference type="Pfam" id="PF17185"/>
    </source>
</evidence>
<feature type="domain" description="NlpE C-terminal OB" evidence="1">
    <location>
        <begin position="26"/>
        <end position="110"/>
    </location>
</feature>
<keyword evidence="3" id="KW-1185">Reference proteome</keyword>
<dbReference type="Proteomes" id="UP000462014">
    <property type="component" value="Unassembled WGS sequence"/>
</dbReference>
<name>A0A7K1SRY4_9SPHI</name>
<evidence type="ECO:0000313" key="2">
    <source>
        <dbReference type="EMBL" id="MVN20079.1"/>
    </source>
</evidence>